<comment type="function">
    <text evidence="1">Essential component of the TIM23 complex, a complex that mediates the translocation of transit peptide-containing proteins across the mitochondrial inner membrane.</text>
</comment>
<dbReference type="InterPro" id="IPR036412">
    <property type="entry name" value="HAD-like_sf"/>
</dbReference>
<feature type="compositionally biased region" description="Polar residues" evidence="2">
    <location>
        <begin position="351"/>
        <end position="367"/>
    </location>
</feature>
<dbReference type="InterPro" id="IPR023214">
    <property type="entry name" value="HAD_sf"/>
</dbReference>
<accession>A0A1Y2GU17</accession>
<evidence type="ECO:0000256" key="1">
    <source>
        <dbReference type="RuleBase" id="RU365079"/>
    </source>
</evidence>
<keyword evidence="1" id="KW-0811">Translocation</keyword>
<proteinExistence type="inferred from homology"/>
<dbReference type="Proteomes" id="UP000193648">
    <property type="component" value="Unassembled WGS sequence"/>
</dbReference>
<dbReference type="AlphaFoldDB" id="A0A1Y2GU17"/>
<feature type="compositionally biased region" description="Low complexity" evidence="2">
    <location>
        <begin position="1"/>
        <end position="33"/>
    </location>
</feature>
<dbReference type="EMBL" id="MCFF01000012">
    <property type="protein sequence ID" value="ORZ20844.1"/>
    <property type="molecule type" value="Genomic_DNA"/>
</dbReference>
<dbReference type="InParanoid" id="A0A1Y2GU17"/>
<dbReference type="STRING" id="64571.A0A1Y2GU17"/>
<keyword evidence="1" id="KW-0496">Mitochondrion</keyword>
<dbReference type="GeneID" id="33565501"/>
<protein>
    <recommendedName>
        <fullName evidence="1">Mitochondrial import inner membrane translocase subunit TIM50</fullName>
    </recommendedName>
</protein>
<evidence type="ECO:0000259" key="3">
    <source>
        <dbReference type="PROSITE" id="PS50969"/>
    </source>
</evidence>
<organism evidence="4 5">
    <name type="scientific">Lobosporangium transversale</name>
    <dbReference type="NCBI Taxonomy" id="64571"/>
    <lineage>
        <taxon>Eukaryota</taxon>
        <taxon>Fungi</taxon>
        <taxon>Fungi incertae sedis</taxon>
        <taxon>Mucoromycota</taxon>
        <taxon>Mortierellomycotina</taxon>
        <taxon>Mortierellomycetes</taxon>
        <taxon>Mortierellales</taxon>
        <taxon>Mortierellaceae</taxon>
        <taxon>Lobosporangium</taxon>
    </lineage>
</organism>
<dbReference type="OrthoDB" id="1711508at2759"/>
<dbReference type="InterPro" id="IPR050365">
    <property type="entry name" value="TIM50"/>
</dbReference>
<dbReference type="SUPFAM" id="SSF56784">
    <property type="entry name" value="HAD-like"/>
    <property type="match status" value="1"/>
</dbReference>
<comment type="caution">
    <text evidence="4">The sequence shown here is derived from an EMBL/GenBank/DDBJ whole genome shotgun (WGS) entry which is preliminary data.</text>
</comment>
<name>A0A1Y2GU17_9FUNG</name>
<dbReference type="PANTHER" id="PTHR12210">
    <property type="entry name" value="DULLARD PROTEIN PHOSPHATASE"/>
    <property type="match status" value="1"/>
</dbReference>
<feature type="region of interest" description="Disordered" evidence="2">
    <location>
        <begin position="323"/>
        <end position="395"/>
    </location>
</feature>
<evidence type="ECO:0000313" key="4">
    <source>
        <dbReference type="EMBL" id="ORZ20844.1"/>
    </source>
</evidence>
<feature type="region of interest" description="Disordered" evidence="2">
    <location>
        <begin position="1"/>
        <end position="37"/>
    </location>
</feature>
<dbReference type="RefSeq" id="XP_021882753.1">
    <property type="nucleotide sequence ID" value="XM_022023657.1"/>
</dbReference>
<keyword evidence="1" id="KW-0809">Transit peptide</keyword>
<evidence type="ECO:0000256" key="2">
    <source>
        <dbReference type="SAM" id="MobiDB-lite"/>
    </source>
</evidence>
<dbReference type="PROSITE" id="PS50969">
    <property type="entry name" value="FCP1"/>
    <property type="match status" value="1"/>
</dbReference>
<dbReference type="Pfam" id="PF03031">
    <property type="entry name" value="NIF"/>
    <property type="match status" value="1"/>
</dbReference>
<dbReference type="SMART" id="SM00577">
    <property type="entry name" value="CPDc"/>
    <property type="match status" value="1"/>
</dbReference>
<evidence type="ECO:0000313" key="5">
    <source>
        <dbReference type="Proteomes" id="UP000193648"/>
    </source>
</evidence>
<feature type="domain" description="FCP1 homology" evidence="3">
    <location>
        <begin position="80"/>
        <end position="258"/>
    </location>
</feature>
<gene>
    <name evidence="4" type="ORF">BCR41DRAFT_350392</name>
</gene>
<dbReference type="GO" id="GO:0005744">
    <property type="term" value="C:TIM23 mitochondrial import inner membrane translocase complex"/>
    <property type="evidence" value="ECO:0007669"/>
    <property type="project" value="UniProtKB-UniRule"/>
</dbReference>
<keyword evidence="5" id="KW-1185">Reference proteome</keyword>
<dbReference type="GO" id="GO:0015031">
    <property type="term" value="P:protein transport"/>
    <property type="evidence" value="ECO:0007669"/>
    <property type="project" value="UniProtKB-KW"/>
</dbReference>
<comment type="similarity">
    <text evidence="1">Belongs to the TIM50 family.</text>
</comment>
<feature type="compositionally biased region" description="Basic residues" evidence="2">
    <location>
        <begin position="294"/>
        <end position="307"/>
    </location>
</feature>
<comment type="subcellular location">
    <subcellularLocation>
        <location evidence="1">Mitochondrion inner membrane</location>
        <topology evidence="1">Single-pass membrane protein</topology>
    </subcellularLocation>
</comment>
<feature type="region of interest" description="Disordered" evidence="2">
    <location>
        <begin position="294"/>
        <end position="313"/>
    </location>
</feature>
<sequence length="395" mass="45472">MTNRSPSPETTSEALSELSSGDSDTGDTSTTFDNNSQHPSTIPLWYKKETLTYYPLAGIRPIEPTYLSIADQEPALLDMGPFPRKLVVLDLNGTLFYRSFHRNRKTIHQRPFLRTFLNFLFQRFRVMVWSSARQSSVDAMLEAGFADLRTNLDRVWSREHFGMAASEYNRKVLTLKDLSRVWMEIEDERKNAAESEMRPGGRYATRYDQTNTILIDDSVDKSQLQPQNCIVVTSFNRAQWDLGKDEELIKVMAYMKQLIPQQNVSAYMKKHPFNSESNEFDEFLKKYRKKKEKVSLKRAHKKAKKRELRQTYEDEHTKKIENILDDVAPTEDSKSSLSKEVSIPVLPASTGAESNPPSPQPELQSKHQLAKISGKRSRSGSGDNRQKLNKQHKNM</sequence>
<dbReference type="InterPro" id="IPR004274">
    <property type="entry name" value="FCP1_dom"/>
</dbReference>
<keyword evidence="1" id="KW-0653">Protein transport</keyword>
<dbReference type="Gene3D" id="3.40.50.1000">
    <property type="entry name" value="HAD superfamily/HAD-like"/>
    <property type="match status" value="1"/>
</dbReference>
<comment type="subunit">
    <text evidence="1">Component of the TIM23 complex.</text>
</comment>
<keyword evidence="1" id="KW-0813">Transport</keyword>
<reference evidence="4 5" key="1">
    <citation type="submission" date="2016-07" db="EMBL/GenBank/DDBJ databases">
        <title>Pervasive Adenine N6-methylation of Active Genes in Fungi.</title>
        <authorList>
            <consortium name="DOE Joint Genome Institute"/>
            <person name="Mondo S.J."/>
            <person name="Dannebaum R.O."/>
            <person name="Kuo R.C."/>
            <person name="Labutti K."/>
            <person name="Haridas S."/>
            <person name="Kuo A."/>
            <person name="Salamov A."/>
            <person name="Ahrendt S.R."/>
            <person name="Lipzen A."/>
            <person name="Sullivan W."/>
            <person name="Andreopoulos W.B."/>
            <person name="Clum A."/>
            <person name="Lindquist E."/>
            <person name="Daum C."/>
            <person name="Ramamoorthy G.K."/>
            <person name="Gryganskyi A."/>
            <person name="Culley D."/>
            <person name="Magnuson J.K."/>
            <person name="James T.Y."/>
            <person name="O'Malley M.A."/>
            <person name="Stajich J.E."/>
            <person name="Spatafora J.W."/>
            <person name="Visel A."/>
            <person name="Grigoriev I.V."/>
        </authorList>
    </citation>
    <scope>NUCLEOTIDE SEQUENCE [LARGE SCALE GENOMIC DNA]</scope>
    <source>
        <strain evidence="4 5">NRRL 3116</strain>
    </source>
</reference>